<dbReference type="GO" id="GO:0045892">
    <property type="term" value="P:negative regulation of DNA-templated transcription"/>
    <property type="evidence" value="ECO:0007669"/>
    <property type="project" value="TreeGrafter"/>
</dbReference>
<keyword evidence="5 11" id="KW-0408">Iron</keyword>
<keyword evidence="6 11" id="KW-0411">Iron-sulfur</keyword>
<keyword evidence="15" id="KW-1185">Reference proteome</keyword>
<dbReference type="RefSeq" id="WP_153757829.1">
    <property type="nucleotide sequence ID" value="NZ_CP045851.1"/>
</dbReference>
<comment type="cofactor">
    <cofactor evidence="11">
        <name>[4Fe-4S] cluster</name>
        <dbReference type="ChEBI" id="CHEBI:49883"/>
    </cofactor>
    <text evidence="11">Binds 1 [4Fe-4S] cluster per subunit. Following nitrosylation of the [4Fe-4S] cluster binds 1 [4Fe-8(NO)] cluster per subunit.</text>
</comment>
<dbReference type="PANTHER" id="PTHR38839">
    <property type="entry name" value="TRANSCRIPTIONAL REGULATOR WHID-RELATED"/>
    <property type="match status" value="1"/>
</dbReference>
<dbReference type="GO" id="GO:0051539">
    <property type="term" value="F:4 iron, 4 sulfur cluster binding"/>
    <property type="evidence" value="ECO:0007669"/>
    <property type="project" value="UniProtKB-UniRule"/>
</dbReference>
<dbReference type="Proteomes" id="UP000334019">
    <property type="component" value="Chromosome"/>
</dbReference>
<keyword evidence="7 11" id="KW-0805">Transcription regulation</keyword>
<evidence type="ECO:0000313" key="14">
    <source>
        <dbReference type="EMBL" id="QGG93723.1"/>
    </source>
</evidence>
<dbReference type="GO" id="GO:0047134">
    <property type="term" value="F:protein-disulfide reductase [NAD(P)H] activity"/>
    <property type="evidence" value="ECO:0007669"/>
    <property type="project" value="TreeGrafter"/>
</dbReference>
<evidence type="ECO:0000256" key="2">
    <source>
        <dbReference type="ARBA" id="ARBA00006597"/>
    </source>
</evidence>
<dbReference type="GO" id="GO:0045454">
    <property type="term" value="P:cell redox homeostasis"/>
    <property type="evidence" value="ECO:0007669"/>
    <property type="project" value="TreeGrafter"/>
</dbReference>
<evidence type="ECO:0000256" key="3">
    <source>
        <dbReference type="ARBA" id="ARBA00022485"/>
    </source>
</evidence>
<keyword evidence="9 11" id="KW-1015">Disulfide bond</keyword>
<feature type="binding site" evidence="11">
    <location>
        <position position="26"/>
    </location>
    <ligand>
        <name>[4Fe-4S] cluster</name>
        <dbReference type="ChEBI" id="CHEBI:49883"/>
    </ligand>
</feature>
<gene>
    <name evidence="11" type="primary">whiB</name>
    <name evidence="14" type="ORF">GH723_00575</name>
</gene>
<dbReference type="EMBL" id="CP045851">
    <property type="protein sequence ID" value="QGG93723.1"/>
    <property type="molecule type" value="Genomic_DNA"/>
</dbReference>
<feature type="domain" description="4Fe-4S Wbl-type" evidence="13">
    <location>
        <begin position="25"/>
        <end position="86"/>
    </location>
</feature>
<name>A0A5Q2RDI9_9ACTN</name>
<dbReference type="PROSITE" id="PS51674">
    <property type="entry name" value="4FE4S_WBL"/>
    <property type="match status" value="1"/>
</dbReference>
<proteinExistence type="inferred from homology"/>
<keyword evidence="4 11" id="KW-0479">Metal-binding</keyword>
<accession>A0A5Q2RDI9</accession>
<evidence type="ECO:0000256" key="1">
    <source>
        <dbReference type="ARBA" id="ARBA00004496"/>
    </source>
</evidence>
<evidence type="ECO:0000313" key="15">
    <source>
        <dbReference type="Proteomes" id="UP000334019"/>
    </source>
</evidence>
<keyword evidence="11" id="KW-0963">Cytoplasm</keyword>
<dbReference type="HAMAP" id="MF_01479">
    <property type="entry name" value="WhiB"/>
    <property type="match status" value="1"/>
</dbReference>
<dbReference type="PANTHER" id="PTHR38839:SF2">
    <property type="entry name" value="TRANSCRIPTIONAL REGULATOR WHIB7-RELATED"/>
    <property type="match status" value="1"/>
</dbReference>
<evidence type="ECO:0000256" key="10">
    <source>
        <dbReference type="ARBA" id="ARBA00023163"/>
    </source>
</evidence>
<feature type="binding site" evidence="11">
    <location>
        <position position="62"/>
    </location>
    <ligand>
        <name>[4Fe-4S] cluster</name>
        <dbReference type="ChEBI" id="CHEBI:49883"/>
    </ligand>
</feature>
<keyword evidence="10 11" id="KW-0804">Transcription</keyword>
<dbReference type="GO" id="GO:0003677">
    <property type="term" value="F:DNA binding"/>
    <property type="evidence" value="ECO:0007669"/>
    <property type="project" value="UniProtKB-UniRule"/>
</dbReference>
<sequence>MLTEPDVERLPTLAAEPADWWDAASCRVDDTASLSHLFFSEELQDIARAKTICSSCPVIAPCLEGALERREPWGVWGGQLFLNGRILAQKRRRGRPPKNPRPEDQLPVVPIPEHLRTA</sequence>
<feature type="region of interest" description="Disordered" evidence="12">
    <location>
        <begin position="91"/>
        <end position="118"/>
    </location>
</feature>
<reference evidence="14 15" key="1">
    <citation type="submission" date="2019-11" db="EMBL/GenBank/DDBJ databases">
        <authorList>
            <person name="He Y."/>
        </authorList>
    </citation>
    <scope>NUCLEOTIDE SEQUENCE [LARGE SCALE GENOMIC DNA]</scope>
    <source>
        <strain evidence="14 15">SCSIO 58843</strain>
    </source>
</reference>
<evidence type="ECO:0000256" key="5">
    <source>
        <dbReference type="ARBA" id="ARBA00023004"/>
    </source>
</evidence>
<organism evidence="14 15">
    <name type="scientific">Actinomarinicola tropica</name>
    <dbReference type="NCBI Taxonomy" id="2789776"/>
    <lineage>
        <taxon>Bacteria</taxon>
        <taxon>Bacillati</taxon>
        <taxon>Actinomycetota</taxon>
        <taxon>Acidimicrobiia</taxon>
        <taxon>Acidimicrobiales</taxon>
        <taxon>Iamiaceae</taxon>
        <taxon>Actinomarinicola</taxon>
    </lineage>
</organism>
<comment type="PTM">
    <text evidence="11">The Fe-S cluster can be nitrosylated by nitric oxide (NO).</text>
</comment>
<dbReference type="GO" id="GO:0046872">
    <property type="term" value="F:metal ion binding"/>
    <property type="evidence" value="ECO:0007669"/>
    <property type="project" value="UniProtKB-KW"/>
</dbReference>
<evidence type="ECO:0000256" key="6">
    <source>
        <dbReference type="ARBA" id="ARBA00023014"/>
    </source>
</evidence>
<evidence type="ECO:0000256" key="7">
    <source>
        <dbReference type="ARBA" id="ARBA00023015"/>
    </source>
</evidence>
<dbReference type="GO" id="GO:0035731">
    <property type="term" value="F:dinitrosyl-iron complex binding"/>
    <property type="evidence" value="ECO:0007669"/>
    <property type="project" value="UniProtKB-UniRule"/>
</dbReference>
<dbReference type="InterPro" id="IPR034768">
    <property type="entry name" value="4FE4S_WBL"/>
</dbReference>
<dbReference type="Pfam" id="PF02467">
    <property type="entry name" value="Whib"/>
    <property type="match status" value="1"/>
</dbReference>
<keyword evidence="8 11" id="KW-0238">DNA-binding</keyword>
<comment type="subcellular location">
    <subcellularLocation>
        <location evidence="1 11">Cytoplasm</location>
    </subcellularLocation>
</comment>
<protein>
    <recommendedName>
        <fullName evidence="11">Transcriptional regulator WhiB</fullName>
    </recommendedName>
</protein>
<evidence type="ECO:0000256" key="8">
    <source>
        <dbReference type="ARBA" id="ARBA00023125"/>
    </source>
</evidence>
<dbReference type="AlphaFoldDB" id="A0A5Q2RDI9"/>
<keyword evidence="3 11" id="KW-0004">4Fe-4S</keyword>
<feature type="binding site" evidence="11">
    <location>
        <position position="53"/>
    </location>
    <ligand>
        <name>[4Fe-4S] cluster</name>
        <dbReference type="ChEBI" id="CHEBI:49883"/>
    </ligand>
</feature>
<evidence type="ECO:0000256" key="4">
    <source>
        <dbReference type="ARBA" id="ARBA00022723"/>
    </source>
</evidence>
<dbReference type="GO" id="GO:0005737">
    <property type="term" value="C:cytoplasm"/>
    <property type="evidence" value="ECO:0007669"/>
    <property type="project" value="UniProtKB-SubCell"/>
</dbReference>
<comment type="function">
    <text evidence="11">Acts as a transcriptional regulator. Probably redox-responsive. The apo- but not holo-form probably binds DNA.</text>
</comment>
<feature type="binding site" evidence="11">
    <location>
        <position position="56"/>
    </location>
    <ligand>
        <name>[4Fe-4S] cluster</name>
        <dbReference type="ChEBI" id="CHEBI:49883"/>
    </ligand>
</feature>
<evidence type="ECO:0000256" key="12">
    <source>
        <dbReference type="SAM" id="MobiDB-lite"/>
    </source>
</evidence>
<comment type="similarity">
    <text evidence="2 11">Belongs to the WhiB family.</text>
</comment>
<evidence type="ECO:0000256" key="11">
    <source>
        <dbReference type="HAMAP-Rule" id="MF_01479"/>
    </source>
</evidence>
<evidence type="ECO:0000259" key="13">
    <source>
        <dbReference type="PROSITE" id="PS51674"/>
    </source>
</evidence>
<comment type="PTM">
    <text evidence="11">Upon Fe-S cluster removal intramolecular disulfide bonds are formed.</text>
</comment>
<dbReference type="InterPro" id="IPR003482">
    <property type="entry name" value="Whib"/>
</dbReference>
<evidence type="ECO:0000256" key="9">
    <source>
        <dbReference type="ARBA" id="ARBA00023157"/>
    </source>
</evidence>
<dbReference type="KEGG" id="atq:GH723_00575"/>